<keyword evidence="15" id="KW-1185">Reference proteome</keyword>
<evidence type="ECO:0000313" key="15">
    <source>
        <dbReference type="Proteomes" id="UP000199400"/>
    </source>
</evidence>
<keyword evidence="4" id="KW-0436">Ligase</keyword>
<dbReference type="GO" id="GO:0006435">
    <property type="term" value="P:threonyl-tRNA aminoacylation"/>
    <property type="evidence" value="ECO:0007669"/>
    <property type="project" value="UniProtKB-UniRule"/>
</dbReference>
<keyword evidence="5" id="KW-0479">Metal-binding</keyword>
<feature type="domain" description="Aminoacyl-transfer RNA synthetases class-II family profile" evidence="13">
    <location>
        <begin position="15"/>
        <end position="306"/>
    </location>
</feature>
<dbReference type="Gene3D" id="3.40.50.800">
    <property type="entry name" value="Anticodon-binding domain"/>
    <property type="match status" value="1"/>
</dbReference>
<dbReference type="CDD" id="cd00771">
    <property type="entry name" value="ThrRS_core"/>
    <property type="match status" value="1"/>
</dbReference>
<evidence type="ECO:0000256" key="3">
    <source>
        <dbReference type="ARBA" id="ARBA00022490"/>
    </source>
</evidence>
<evidence type="ECO:0000256" key="8">
    <source>
        <dbReference type="ARBA" id="ARBA00022840"/>
    </source>
</evidence>
<evidence type="ECO:0000256" key="12">
    <source>
        <dbReference type="NCBIfam" id="TIGR00418"/>
    </source>
</evidence>
<dbReference type="InterPro" id="IPR045864">
    <property type="entry name" value="aa-tRNA-synth_II/BPL/LPL"/>
</dbReference>
<keyword evidence="3" id="KW-0963">Cytoplasm</keyword>
<comment type="catalytic activity">
    <reaction evidence="11">
        <text>tRNA(Thr) + L-threonine + ATP = L-threonyl-tRNA(Thr) + AMP + diphosphate + H(+)</text>
        <dbReference type="Rhea" id="RHEA:24624"/>
        <dbReference type="Rhea" id="RHEA-COMP:9670"/>
        <dbReference type="Rhea" id="RHEA-COMP:9704"/>
        <dbReference type="ChEBI" id="CHEBI:15378"/>
        <dbReference type="ChEBI" id="CHEBI:30616"/>
        <dbReference type="ChEBI" id="CHEBI:33019"/>
        <dbReference type="ChEBI" id="CHEBI:57926"/>
        <dbReference type="ChEBI" id="CHEBI:78442"/>
        <dbReference type="ChEBI" id="CHEBI:78534"/>
        <dbReference type="ChEBI" id="CHEBI:456215"/>
        <dbReference type="EC" id="6.1.1.3"/>
    </reaction>
</comment>
<evidence type="ECO:0000256" key="4">
    <source>
        <dbReference type="ARBA" id="ARBA00022598"/>
    </source>
</evidence>
<comment type="similarity">
    <text evidence="1">Belongs to the class-II aminoacyl-tRNA synthetase family.</text>
</comment>
<dbReference type="PANTHER" id="PTHR11451">
    <property type="entry name" value="THREONINE-TRNA LIGASE"/>
    <property type="match status" value="1"/>
</dbReference>
<dbReference type="InterPro" id="IPR006195">
    <property type="entry name" value="aa-tRNA-synth_II"/>
</dbReference>
<dbReference type="SUPFAM" id="SSF55681">
    <property type="entry name" value="Class II aaRS and biotin synthetases"/>
    <property type="match status" value="1"/>
</dbReference>
<dbReference type="InterPro" id="IPR004154">
    <property type="entry name" value="Anticodon-bd"/>
</dbReference>
<proteinExistence type="inferred from homology"/>
<evidence type="ECO:0000256" key="9">
    <source>
        <dbReference type="ARBA" id="ARBA00022917"/>
    </source>
</evidence>
<evidence type="ECO:0000256" key="7">
    <source>
        <dbReference type="ARBA" id="ARBA00022833"/>
    </source>
</evidence>
<dbReference type="PRINTS" id="PR01047">
    <property type="entry name" value="TRNASYNTHTHR"/>
</dbReference>
<dbReference type="GO" id="GO:0046872">
    <property type="term" value="F:metal ion binding"/>
    <property type="evidence" value="ECO:0007669"/>
    <property type="project" value="UniProtKB-KW"/>
</dbReference>
<dbReference type="GO" id="GO:0005737">
    <property type="term" value="C:cytoplasm"/>
    <property type="evidence" value="ECO:0007669"/>
    <property type="project" value="UniProtKB-UniRule"/>
</dbReference>
<keyword evidence="10 14" id="KW-0030">Aminoacyl-tRNA synthetase</keyword>
<evidence type="ECO:0000256" key="6">
    <source>
        <dbReference type="ARBA" id="ARBA00022741"/>
    </source>
</evidence>
<keyword evidence="7" id="KW-0862">Zinc</keyword>
<name>A0A1I2GZL9_9BACT</name>
<dbReference type="NCBIfam" id="TIGR00418">
    <property type="entry name" value="thrS"/>
    <property type="match status" value="1"/>
</dbReference>
<dbReference type="EMBL" id="FOMX01000037">
    <property type="protein sequence ID" value="SFF23235.1"/>
    <property type="molecule type" value="Genomic_DNA"/>
</dbReference>
<protein>
    <recommendedName>
        <fullName evidence="2 12">Threonine--tRNA ligase</fullName>
        <ecNumber evidence="2 12">6.1.1.3</ecNumber>
    </recommendedName>
</protein>
<evidence type="ECO:0000259" key="13">
    <source>
        <dbReference type="PROSITE" id="PS50862"/>
    </source>
</evidence>
<organism evidence="14 15">
    <name type="scientific">Nannocystis exedens</name>
    <dbReference type="NCBI Taxonomy" id="54"/>
    <lineage>
        <taxon>Bacteria</taxon>
        <taxon>Pseudomonadati</taxon>
        <taxon>Myxococcota</taxon>
        <taxon>Polyangia</taxon>
        <taxon>Nannocystales</taxon>
        <taxon>Nannocystaceae</taxon>
        <taxon>Nannocystis</taxon>
    </lineage>
</organism>
<dbReference type="SUPFAM" id="SSF52954">
    <property type="entry name" value="Class II aaRS ABD-related"/>
    <property type="match status" value="1"/>
</dbReference>
<dbReference type="Proteomes" id="UP000199400">
    <property type="component" value="Unassembled WGS sequence"/>
</dbReference>
<evidence type="ECO:0000256" key="10">
    <source>
        <dbReference type="ARBA" id="ARBA00023146"/>
    </source>
</evidence>
<dbReference type="GO" id="GO:0005524">
    <property type="term" value="F:ATP binding"/>
    <property type="evidence" value="ECO:0007669"/>
    <property type="project" value="UniProtKB-KW"/>
</dbReference>
<dbReference type="PANTHER" id="PTHR11451:SF44">
    <property type="entry name" value="THREONINE--TRNA LIGASE, CHLOROPLASTIC_MITOCHONDRIAL 2"/>
    <property type="match status" value="1"/>
</dbReference>
<evidence type="ECO:0000256" key="2">
    <source>
        <dbReference type="ARBA" id="ARBA00013163"/>
    </source>
</evidence>
<dbReference type="InterPro" id="IPR002320">
    <property type="entry name" value="Thr-tRNA-ligase_IIa"/>
</dbReference>
<accession>A0A1I2GZL9</accession>
<dbReference type="Pfam" id="PF00587">
    <property type="entry name" value="tRNA-synt_2b"/>
    <property type="match status" value="1"/>
</dbReference>
<keyword evidence="8" id="KW-0067">ATP-binding</keyword>
<evidence type="ECO:0000256" key="11">
    <source>
        <dbReference type="ARBA" id="ARBA00049515"/>
    </source>
</evidence>
<dbReference type="PROSITE" id="PS50862">
    <property type="entry name" value="AA_TRNA_LIGASE_II"/>
    <property type="match status" value="1"/>
</dbReference>
<evidence type="ECO:0000313" key="14">
    <source>
        <dbReference type="EMBL" id="SFF23235.1"/>
    </source>
</evidence>
<evidence type="ECO:0000256" key="1">
    <source>
        <dbReference type="ARBA" id="ARBA00008226"/>
    </source>
</evidence>
<keyword evidence="9" id="KW-0648">Protein biosynthesis</keyword>
<dbReference type="InterPro" id="IPR033728">
    <property type="entry name" value="ThrRS_core"/>
</dbReference>
<dbReference type="EC" id="6.1.1.3" evidence="2 12"/>
<dbReference type="Gene3D" id="3.30.930.10">
    <property type="entry name" value="Bira Bifunctional Protein, Domain 2"/>
    <property type="match status" value="1"/>
</dbReference>
<dbReference type="InterPro" id="IPR002314">
    <property type="entry name" value="aa-tRNA-synt_IIb"/>
</dbReference>
<sequence>MSHDISPHSVLDAHDHRALGPRLGLFHLQEEAPAMVFWHPRGLILARALEDAARRRASADGYREVRTPQLLRQPIWEKSGHWQHFRHGMFAVADEGCGAALKPVSCPGHIQIAQRSALSYRDLPLRLCEFGLCHRDEPSGTLHGLFRLRQFTQDDGHVFCAEEQIAAEIVRFCQGARKFYAGFGFDEFAVGLSTRPPERVGDDALWDRAEAQLAAAASEAGLEYAVQPGEGAFYGPKLEFSLRDRLGRSWQCGTIQLDFNLPERFGLHYIDEHGQRRRPAMLHRAIYGSLERFLAIVLEHHAGALPAWLAPVQVVVAPVAPAQQAAAEAMVAELRAAGIRVELDDRRETLARRVAEAHAQGVPMLAVIGAREASSEAVTLRSREVQQVLPRAQAVAQIARDCAPPV</sequence>
<reference evidence="15" key="1">
    <citation type="submission" date="2016-10" db="EMBL/GenBank/DDBJ databases">
        <authorList>
            <person name="Varghese N."/>
            <person name="Submissions S."/>
        </authorList>
    </citation>
    <scope>NUCLEOTIDE SEQUENCE [LARGE SCALE GENOMIC DNA]</scope>
    <source>
        <strain evidence="15">ATCC 25963</strain>
    </source>
</reference>
<dbReference type="InterPro" id="IPR036621">
    <property type="entry name" value="Anticodon-bd_dom_sf"/>
</dbReference>
<dbReference type="GO" id="GO:0004829">
    <property type="term" value="F:threonine-tRNA ligase activity"/>
    <property type="evidence" value="ECO:0007669"/>
    <property type="project" value="UniProtKB-UniRule"/>
</dbReference>
<dbReference type="RefSeq" id="WP_096325536.1">
    <property type="nucleotide sequence ID" value="NZ_FOMX01000037.1"/>
</dbReference>
<dbReference type="STRING" id="54.SAMN02745121_07631"/>
<dbReference type="AlphaFoldDB" id="A0A1I2GZL9"/>
<dbReference type="OrthoDB" id="9802304at2"/>
<dbReference type="FunFam" id="3.30.930.10:FF:000002">
    <property type="entry name" value="Threonine--tRNA ligase"/>
    <property type="match status" value="1"/>
</dbReference>
<evidence type="ECO:0000256" key="5">
    <source>
        <dbReference type="ARBA" id="ARBA00022723"/>
    </source>
</evidence>
<gene>
    <name evidence="14" type="ORF">SAMN02745121_07631</name>
</gene>
<keyword evidence="6" id="KW-0547">Nucleotide-binding</keyword>
<dbReference type="Pfam" id="PF03129">
    <property type="entry name" value="HGTP_anticodon"/>
    <property type="match status" value="1"/>
</dbReference>